<evidence type="ECO:0000256" key="2">
    <source>
        <dbReference type="ARBA" id="ARBA00022729"/>
    </source>
</evidence>
<feature type="domain" description="Secretion system C-terminal sorting" evidence="7">
    <location>
        <begin position="1370"/>
        <end position="1439"/>
    </location>
</feature>
<accession>A0ABU9NSU6</accession>
<dbReference type="InterPro" id="IPR032675">
    <property type="entry name" value="LRR_dom_sf"/>
</dbReference>
<dbReference type="Proteomes" id="UP001468798">
    <property type="component" value="Unassembled WGS sequence"/>
</dbReference>
<proteinExistence type="predicted"/>
<dbReference type="SUPFAM" id="SSF52058">
    <property type="entry name" value="L domain-like"/>
    <property type="match status" value="4"/>
</dbReference>
<feature type="chain" id="PRO_5046867663" evidence="5">
    <location>
        <begin position="21"/>
        <end position="1440"/>
    </location>
</feature>
<dbReference type="Gene3D" id="3.80.10.10">
    <property type="entry name" value="Ribonuclease Inhibitor"/>
    <property type="match status" value="6"/>
</dbReference>
<dbReference type="RefSeq" id="WP_342692200.1">
    <property type="nucleotide sequence ID" value="NZ_JBCGDP010000011.1"/>
</dbReference>
<evidence type="ECO:0000256" key="4">
    <source>
        <dbReference type="ARBA" id="ARBA00022801"/>
    </source>
</evidence>
<sequence length="1440" mass="158330">MKTKLLLMFLFLTITLQAQTSLVPNGNFENWASSSQPDNWFRYFNGLVFQSTSAQNGSSSTKMQITSGTFNYINSEFFPVVAGKTYRITMYHKLVTGSFSAIDLSLYHKPGTFKTEITKKTDAVTSSSEWRKIEFDYTPTVSESIEVDIWTTGTLNSEILVDNVSVVDVSSLGSQYTLIPDLNFEKQLIALKYDSGAPDGKVLTNNIDKVTDLNVSISNIADLTGIQGFVALKTLSCYSNQITSLDLSKNVLLETLNCNFNKINNIDISKCTLLTNLTCRINKINAIDLSKNTLLTSVDLYSNELTVLNLSTNSALINLDCSLNKLSSIDVSNNLNLSVLNLNTNLISVLNITKNTALTKLDFEYNKVQTLDVSNNLNLTGLYCTANQLKSLDVTLNTNLQYLNCGNNGGTNKYIFLDLSKNTKLEQLNIRDVNLSNIDLTNNILLKYLDCSYNNLTTLDLSKNKDLESLLCYNNKITNLDVSINKLLKYLVCNNNQITQLDVSNNNALQILNCQFNKLTSLNLKNNNNNFLLSSANVGYKNIYGNSLGIPFTTSFLNNMDLRCIAVDDLTYSNTNWATKKDASAFYSSYDCSSVTQIPDAKFEDKLIALGIDTDGKNGLVLNSSIATITALDVSNSTITDLKGIEGFVALATLNSSGNQLKKLDLSKNTAITTLNCSNNPTLVCIQVANLTTAASWTTTKDAIASFSLDCTIYTLIPDAKFEDKLIALGIDRDGKNGKVVTESIATITSLDVSSSSITDLTGIQDFIALTTLNCYNNQLTTLDVSKNLALNYLDCEINKLSTLDLSKNLALNSLICNNNLLTTLDVSKNLALKYLSCSNNKLNSLDVSKNIDLRHLGCISTQLTTLDVSKNIALNYLNCSNNQLNSLDVSKNIALNQFYCTSNKLSSLNLKNGKNTLIVTNAINLTGNSNLKCILVDDETYANTNWSTRKDATASFNATDCTSYTLIPDESFEDQLILLGIDTDGKNGKVKSASIELLTDLSIMNAGIKDLTGIQDFKSLKTLICSSNELTTIDLSKNIALTELYCDNNLITTLDVSKNINLSYLACFDNQIAALDVSKNVLLKTLSCRNNKIASLDLSKNVLLETLICKDNVLTTLNLKNGKNTLLSMLDTRNNSALSCILVDDVAYAVANFTQKDTTSDYSLNCSSTVVYTTIPDVKFEEKLIALGIDNDGKNGKVKTTSVEYLKAINLQFSEIKDLTGIQDFKNLEVLDCGINSLTQLDVTKNLKLTELYCHFNNLTSLDVSKNILLTIIQANKNSLQKFDVSTNKVLADLNVKDNLLTILNLKNGYNNNALYYLTKGNPNLTCIQVDSKTYADANWSFSKDATASYSESCANLSTSDIVFEKLSVYPNPTKGSIFIENVTVIKVVVYDALGKLMNVPFSSNGTSTTANLEQFPKGIYYMYIESEGETTVRKVIVE</sequence>
<evidence type="ECO:0000313" key="9">
    <source>
        <dbReference type="Proteomes" id="UP001468798"/>
    </source>
</evidence>
<dbReference type="InterPro" id="IPR003305">
    <property type="entry name" value="CenC_carb-bd"/>
</dbReference>
<dbReference type="InterPro" id="IPR052574">
    <property type="entry name" value="CDIRP"/>
</dbReference>
<comment type="caution">
    <text evidence="8">The sequence shown here is derived from an EMBL/GenBank/DDBJ whole genome shotgun (WGS) entry which is preliminary data.</text>
</comment>
<dbReference type="Pfam" id="PF18962">
    <property type="entry name" value="Por_Secre_tail"/>
    <property type="match status" value="1"/>
</dbReference>
<feature type="signal peptide" evidence="5">
    <location>
        <begin position="1"/>
        <end position="20"/>
    </location>
</feature>
<evidence type="ECO:0000256" key="3">
    <source>
        <dbReference type="ARBA" id="ARBA00022737"/>
    </source>
</evidence>
<organism evidence="8 9">
    <name type="scientific">Flavobacterium polysaccharolyticum</name>
    <dbReference type="NCBI Taxonomy" id="3133148"/>
    <lineage>
        <taxon>Bacteria</taxon>
        <taxon>Pseudomonadati</taxon>
        <taxon>Bacteroidota</taxon>
        <taxon>Flavobacteriia</taxon>
        <taxon>Flavobacteriales</taxon>
        <taxon>Flavobacteriaceae</taxon>
        <taxon>Flavobacterium</taxon>
    </lineage>
</organism>
<evidence type="ECO:0000256" key="1">
    <source>
        <dbReference type="ARBA" id="ARBA00022614"/>
    </source>
</evidence>
<reference evidence="8 9" key="1">
    <citation type="submission" date="2024-03" db="EMBL/GenBank/DDBJ databases">
        <title>Two novel species of the genus Flavobacterium exhibiting potentially degradation of complex polysaccharides.</title>
        <authorList>
            <person name="Lian X."/>
        </authorList>
    </citation>
    <scope>NUCLEOTIDE SEQUENCE [LARGE SCALE GENOMIC DNA]</scope>
    <source>
        <strain evidence="8 9">N6</strain>
    </source>
</reference>
<dbReference type="PANTHER" id="PTHR47566">
    <property type="match status" value="1"/>
</dbReference>
<evidence type="ECO:0000256" key="5">
    <source>
        <dbReference type="SAM" id="SignalP"/>
    </source>
</evidence>
<dbReference type="EMBL" id="JBCGDP010000011">
    <property type="protein sequence ID" value="MEM0577294.1"/>
    <property type="molecule type" value="Genomic_DNA"/>
</dbReference>
<keyword evidence="3" id="KW-0677">Repeat</keyword>
<evidence type="ECO:0000313" key="8">
    <source>
        <dbReference type="EMBL" id="MEM0577294.1"/>
    </source>
</evidence>
<dbReference type="NCBIfam" id="TIGR04183">
    <property type="entry name" value="Por_Secre_tail"/>
    <property type="match status" value="1"/>
</dbReference>
<gene>
    <name evidence="8" type="ORF">WFZ86_12360</name>
</gene>
<keyword evidence="4" id="KW-0378">Hydrolase</keyword>
<feature type="domain" description="CBM-cenC" evidence="6">
    <location>
        <begin position="22"/>
        <end position="142"/>
    </location>
</feature>
<keyword evidence="9" id="KW-1185">Reference proteome</keyword>
<keyword evidence="2 5" id="KW-0732">Signal</keyword>
<keyword evidence="1" id="KW-0433">Leucine-rich repeat</keyword>
<evidence type="ECO:0000259" key="7">
    <source>
        <dbReference type="Pfam" id="PF18962"/>
    </source>
</evidence>
<dbReference type="InterPro" id="IPR026444">
    <property type="entry name" value="Secre_tail"/>
</dbReference>
<dbReference type="Pfam" id="PF02018">
    <property type="entry name" value="CBM_4_9"/>
    <property type="match status" value="1"/>
</dbReference>
<dbReference type="Gene3D" id="2.60.120.260">
    <property type="entry name" value="Galactose-binding domain-like"/>
    <property type="match status" value="1"/>
</dbReference>
<name>A0ABU9NSU6_9FLAO</name>
<evidence type="ECO:0000259" key="6">
    <source>
        <dbReference type="Pfam" id="PF02018"/>
    </source>
</evidence>
<dbReference type="PANTHER" id="PTHR47566:SF1">
    <property type="entry name" value="PROTEIN NUD1"/>
    <property type="match status" value="1"/>
</dbReference>
<protein>
    <submittedName>
        <fullName evidence="8">T9SS type A sorting domain-containing protein</fullName>
    </submittedName>
</protein>